<evidence type="ECO:0000256" key="11">
    <source>
        <dbReference type="ARBA" id="ARBA00022889"/>
    </source>
</evidence>
<evidence type="ECO:0000256" key="8">
    <source>
        <dbReference type="ARBA" id="ARBA00022737"/>
    </source>
</evidence>
<dbReference type="SMART" id="SM00187">
    <property type="entry name" value="INB"/>
    <property type="match status" value="1"/>
</dbReference>
<comment type="similarity">
    <text evidence="2 17">Belongs to the integrin beta chain family.</text>
</comment>
<evidence type="ECO:0000256" key="13">
    <source>
        <dbReference type="ARBA" id="ARBA00023037"/>
    </source>
</evidence>
<feature type="compositionally biased region" description="Gly residues" evidence="18">
    <location>
        <begin position="211"/>
        <end position="233"/>
    </location>
</feature>
<evidence type="ECO:0000256" key="2">
    <source>
        <dbReference type="ARBA" id="ARBA00007449"/>
    </source>
</evidence>
<evidence type="ECO:0000313" key="22">
    <source>
        <dbReference type="Proteomes" id="UP000694541"/>
    </source>
</evidence>
<feature type="compositionally biased region" description="Low complexity" evidence="18">
    <location>
        <begin position="339"/>
        <end position="357"/>
    </location>
</feature>
<organism evidence="21 22">
    <name type="scientific">Accipiter nisus</name>
    <name type="common">Eurasian sparrowhawk</name>
    <dbReference type="NCBI Taxonomy" id="211598"/>
    <lineage>
        <taxon>Eukaryota</taxon>
        <taxon>Metazoa</taxon>
        <taxon>Chordata</taxon>
        <taxon>Craniata</taxon>
        <taxon>Vertebrata</taxon>
        <taxon>Euteleostomi</taxon>
        <taxon>Archelosauria</taxon>
        <taxon>Archosauria</taxon>
        <taxon>Dinosauria</taxon>
        <taxon>Saurischia</taxon>
        <taxon>Theropoda</taxon>
        <taxon>Coelurosauria</taxon>
        <taxon>Aves</taxon>
        <taxon>Neognathae</taxon>
        <taxon>Neoaves</taxon>
        <taxon>Telluraves</taxon>
        <taxon>Accipitrimorphae</taxon>
        <taxon>Accipitriformes</taxon>
        <taxon>Accipitridae</taxon>
        <taxon>Accipitrinae</taxon>
        <taxon>Accipiter</taxon>
    </lineage>
</organism>
<reference evidence="21" key="1">
    <citation type="submission" date="2025-08" db="UniProtKB">
        <authorList>
            <consortium name="Ensembl"/>
        </authorList>
    </citation>
    <scope>IDENTIFICATION</scope>
</reference>
<keyword evidence="22" id="KW-1185">Reference proteome</keyword>
<dbReference type="InterPro" id="IPR036465">
    <property type="entry name" value="vWFA_dom_sf"/>
</dbReference>
<keyword evidence="10" id="KW-0460">Magnesium</keyword>
<dbReference type="InterPro" id="IPR016201">
    <property type="entry name" value="PSI"/>
</dbReference>
<evidence type="ECO:0000256" key="15">
    <source>
        <dbReference type="ARBA" id="ARBA00023157"/>
    </source>
</evidence>
<evidence type="ECO:0000256" key="9">
    <source>
        <dbReference type="ARBA" id="ARBA00022837"/>
    </source>
</evidence>
<dbReference type="AlphaFoldDB" id="A0A8B9RSZ1"/>
<keyword evidence="11 17" id="KW-0130">Cell adhesion</keyword>
<feature type="compositionally biased region" description="Low complexity" evidence="18">
    <location>
        <begin position="254"/>
        <end position="284"/>
    </location>
</feature>
<evidence type="ECO:0000256" key="16">
    <source>
        <dbReference type="ARBA" id="ARBA00023180"/>
    </source>
</evidence>
<dbReference type="FunFam" id="3.30.1680.10:FF:000002">
    <property type="entry name" value="Integrin beta"/>
    <property type="match status" value="1"/>
</dbReference>
<dbReference type="Gene3D" id="3.40.50.410">
    <property type="entry name" value="von Willebrand factor, type A domain"/>
    <property type="match status" value="1"/>
</dbReference>
<feature type="compositionally biased region" description="Gly residues" evidence="18">
    <location>
        <begin position="1"/>
        <end position="18"/>
    </location>
</feature>
<dbReference type="SMART" id="SM00423">
    <property type="entry name" value="PSI"/>
    <property type="match status" value="1"/>
</dbReference>
<accession>A0A8B9RSZ1</accession>
<protein>
    <recommendedName>
        <fullName evidence="17">Integrin beta</fullName>
    </recommendedName>
</protein>
<proteinExistence type="inferred from homology"/>
<feature type="compositionally biased region" description="Low complexity" evidence="18">
    <location>
        <begin position="58"/>
        <end position="70"/>
    </location>
</feature>
<feature type="compositionally biased region" description="Pro residues" evidence="18">
    <location>
        <begin position="114"/>
        <end position="131"/>
    </location>
</feature>
<keyword evidence="16" id="KW-0325">Glycoprotein</keyword>
<feature type="compositionally biased region" description="Low complexity" evidence="18">
    <location>
        <begin position="199"/>
        <end position="210"/>
    </location>
</feature>
<feature type="compositionally biased region" description="Gly residues" evidence="18">
    <location>
        <begin position="71"/>
        <end position="84"/>
    </location>
</feature>
<evidence type="ECO:0000256" key="4">
    <source>
        <dbReference type="ARBA" id="ARBA00022536"/>
    </source>
</evidence>
<evidence type="ECO:0000259" key="20">
    <source>
        <dbReference type="SMART" id="SM00423"/>
    </source>
</evidence>
<dbReference type="GO" id="GO:0005925">
    <property type="term" value="C:focal adhesion"/>
    <property type="evidence" value="ECO:0007669"/>
    <property type="project" value="TreeGrafter"/>
</dbReference>
<dbReference type="InterPro" id="IPR002369">
    <property type="entry name" value="Integrin_bsu_VWA"/>
</dbReference>
<dbReference type="PANTHER" id="PTHR10082:SF9">
    <property type="entry name" value="INTEGRIN BETA-8"/>
    <property type="match status" value="1"/>
</dbReference>
<dbReference type="Gene3D" id="2.60.40.1510">
    <property type="entry name" value="ntegrin, alpha v. Chain A, domain 3"/>
    <property type="match status" value="1"/>
</dbReference>
<keyword evidence="14" id="KW-0472">Membrane</keyword>
<dbReference type="SUPFAM" id="SSF53300">
    <property type="entry name" value="vWA-like"/>
    <property type="match status" value="1"/>
</dbReference>
<comment type="subcellular location">
    <subcellularLocation>
        <location evidence="1 17">Cell membrane</location>
        <topology evidence="1 17">Single-pass type I membrane protein</topology>
    </subcellularLocation>
</comment>
<feature type="region of interest" description="Disordered" evidence="18">
    <location>
        <begin position="1"/>
        <end position="376"/>
    </location>
</feature>
<keyword evidence="8" id="KW-0677">Repeat</keyword>
<feature type="domain" description="Integrin beta subunit VWA" evidence="19">
    <location>
        <begin position="435"/>
        <end position="603"/>
    </location>
</feature>
<dbReference type="GO" id="GO:0033627">
    <property type="term" value="P:cell adhesion mediated by integrin"/>
    <property type="evidence" value="ECO:0007669"/>
    <property type="project" value="TreeGrafter"/>
</dbReference>
<keyword evidence="6" id="KW-0479">Metal-binding</keyword>
<evidence type="ECO:0000256" key="7">
    <source>
        <dbReference type="ARBA" id="ARBA00022729"/>
    </source>
</evidence>
<evidence type="ECO:0000256" key="1">
    <source>
        <dbReference type="ARBA" id="ARBA00004251"/>
    </source>
</evidence>
<keyword evidence="15" id="KW-1015">Disulfide bond</keyword>
<feature type="compositionally biased region" description="Basic residues" evidence="18">
    <location>
        <begin position="154"/>
        <end position="169"/>
    </location>
</feature>
<sequence length="603" mass="63210">GGGGGGGGWRGGGGGGEGRSSARFRRPASRGGRTTAACRAEGGRAGPKRRARGGRGGAAPAAFARLPAAAVGGGGGGGGRAGGGGERRDEQWAPRAAGEQRGAGGRSDFTAGPGPAPARPRSPAEPAPLPSPSNRGRRGGGGRRGPARTDRCGTRRLRGRPGRRRRRSTAGRAPVPPPAPLAPAPRRGAEKRPRRRLRTAAGGAHLAARRPGGGARRGRAGAGSRGGGRGQPPGGCLPERGAGLPPLPARCQVPPRGRAGRAAGRPLRAGLEADGGSRSPRSAGAPPPPPQPPGGRPTRGAGARRALPLRCGVPRPPRRRRRRRAPYLCRARRRPSPGPAAAAAPAGAGTERAAAPRRGPEERAREREPEPEPERCRPRRMMWVPLLACLTAGIVSVPKCQRGPGPLLGAVRLLAAVPGLCQRPENRCATSNAVTCTKCLALGPECGWCAQEDFMADATQKGRCDTVFNLLKRGCQSDFVENPTVRVTIPSDHETNTQVTPGKVSVQLRPGSEANFILRVRPLEKYPVDLYYLVDVSASMHNNIEKLNSVGFALSKKMENISLDFRLGFGSYVDKTVSPYISIHPGRIHNQCRYVVFIYLLYH</sequence>
<evidence type="ECO:0000256" key="12">
    <source>
        <dbReference type="ARBA" id="ARBA00022989"/>
    </source>
</evidence>
<feature type="compositionally biased region" description="Low complexity" evidence="18">
    <location>
        <begin position="296"/>
        <end position="313"/>
    </location>
</feature>
<feature type="compositionally biased region" description="Basic and acidic residues" evidence="18">
    <location>
        <begin position="358"/>
        <end position="376"/>
    </location>
</feature>
<dbReference type="GO" id="GO:0008305">
    <property type="term" value="C:integrin complex"/>
    <property type="evidence" value="ECO:0007669"/>
    <property type="project" value="TreeGrafter"/>
</dbReference>
<dbReference type="Ensembl" id="ENSANIT00000007072.1">
    <property type="protein sequence ID" value="ENSANIP00000006841.1"/>
    <property type="gene ID" value="ENSANIG00000004643.1"/>
</dbReference>
<dbReference type="Pfam" id="PF00362">
    <property type="entry name" value="Integrin_beta"/>
    <property type="match status" value="1"/>
</dbReference>
<evidence type="ECO:0000259" key="19">
    <source>
        <dbReference type="SMART" id="SM00187"/>
    </source>
</evidence>
<feature type="compositionally biased region" description="Pro residues" evidence="18">
    <location>
        <begin position="285"/>
        <end position="295"/>
    </location>
</feature>
<dbReference type="PRINTS" id="PR01186">
    <property type="entry name" value="INTEGRINB"/>
</dbReference>
<dbReference type="InterPro" id="IPR015812">
    <property type="entry name" value="Integrin_bsu"/>
</dbReference>
<dbReference type="GO" id="GO:0046872">
    <property type="term" value="F:metal ion binding"/>
    <property type="evidence" value="ECO:0007669"/>
    <property type="project" value="UniProtKB-KW"/>
</dbReference>
<dbReference type="Proteomes" id="UP000694541">
    <property type="component" value="Unplaced"/>
</dbReference>
<keyword evidence="3" id="KW-1003">Cell membrane</keyword>
<evidence type="ECO:0000256" key="14">
    <source>
        <dbReference type="ARBA" id="ARBA00023136"/>
    </source>
</evidence>
<feature type="domain" description="PSI" evidence="20">
    <location>
        <begin position="427"/>
        <end position="476"/>
    </location>
</feature>
<evidence type="ECO:0000256" key="17">
    <source>
        <dbReference type="RuleBase" id="RU000633"/>
    </source>
</evidence>
<dbReference type="GO" id="GO:0016477">
    <property type="term" value="P:cell migration"/>
    <property type="evidence" value="ECO:0007669"/>
    <property type="project" value="TreeGrafter"/>
</dbReference>
<evidence type="ECO:0000256" key="5">
    <source>
        <dbReference type="ARBA" id="ARBA00022692"/>
    </source>
</evidence>
<dbReference type="GO" id="GO:0007229">
    <property type="term" value="P:integrin-mediated signaling pathway"/>
    <property type="evidence" value="ECO:0007669"/>
    <property type="project" value="UniProtKB-KW"/>
</dbReference>
<keyword evidence="5 17" id="KW-0812">Transmembrane</keyword>
<reference evidence="21" key="2">
    <citation type="submission" date="2025-09" db="UniProtKB">
        <authorList>
            <consortium name="Ensembl"/>
        </authorList>
    </citation>
    <scope>IDENTIFICATION</scope>
</reference>
<keyword evidence="12" id="KW-1133">Transmembrane helix</keyword>
<feature type="compositionally biased region" description="Basic residues" evidence="18">
    <location>
        <begin position="316"/>
        <end position="335"/>
    </location>
</feature>
<feature type="compositionally biased region" description="Pro residues" evidence="18">
    <location>
        <begin position="174"/>
        <end position="183"/>
    </location>
</feature>
<evidence type="ECO:0000256" key="18">
    <source>
        <dbReference type="SAM" id="MobiDB-lite"/>
    </source>
</evidence>
<keyword evidence="4" id="KW-0245">EGF-like domain</keyword>
<dbReference type="InterPro" id="IPR033760">
    <property type="entry name" value="Integrin_beta_N"/>
</dbReference>
<evidence type="ECO:0000256" key="10">
    <source>
        <dbReference type="ARBA" id="ARBA00022842"/>
    </source>
</evidence>
<dbReference type="Gene3D" id="3.30.1680.10">
    <property type="entry name" value="ligand-binding face of the semaphorins, domain 2"/>
    <property type="match status" value="1"/>
</dbReference>
<dbReference type="SUPFAM" id="SSF103575">
    <property type="entry name" value="Plexin repeat"/>
    <property type="match status" value="1"/>
</dbReference>
<evidence type="ECO:0000313" key="21">
    <source>
        <dbReference type="Ensembl" id="ENSANIP00000006841.1"/>
    </source>
</evidence>
<dbReference type="GO" id="GO:0009986">
    <property type="term" value="C:cell surface"/>
    <property type="evidence" value="ECO:0007669"/>
    <property type="project" value="TreeGrafter"/>
</dbReference>
<dbReference type="GO" id="GO:0098609">
    <property type="term" value="P:cell-cell adhesion"/>
    <property type="evidence" value="ECO:0007669"/>
    <property type="project" value="TreeGrafter"/>
</dbReference>
<keyword evidence="13 17" id="KW-0401">Integrin</keyword>
<evidence type="ECO:0000256" key="3">
    <source>
        <dbReference type="ARBA" id="ARBA00022475"/>
    </source>
</evidence>
<keyword evidence="9" id="KW-0106">Calcium</keyword>
<dbReference type="PANTHER" id="PTHR10082">
    <property type="entry name" value="INTEGRIN BETA SUBUNIT"/>
    <property type="match status" value="1"/>
</dbReference>
<evidence type="ECO:0000256" key="6">
    <source>
        <dbReference type="ARBA" id="ARBA00022723"/>
    </source>
</evidence>
<dbReference type="GO" id="GO:0005178">
    <property type="term" value="F:integrin binding"/>
    <property type="evidence" value="ECO:0007669"/>
    <property type="project" value="TreeGrafter"/>
</dbReference>
<dbReference type="Pfam" id="PF17205">
    <property type="entry name" value="PSI_integrin"/>
    <property type="match status" value="1"/>
</dbReference>
<name>A0A8B9RSZ1_9AVES</name>
<keyword evidence="7" id="KW-0732">Signal</keyword>